<evidence type="ECO:0000313" key="2">
    <source>
        <dbReference type="EMBL" id="MVT25822.1"/>
    </source>
</evidence>
<dbReference type="RefSeq" id="WP_157322153.1">
    <property type="nucleotide sequence ID" value="NZ_BMFX01000015.1"/>
</dbReference>
<proteinExistence type="predicted"/>
<feature type="domain" description="AB hydrolase-1" evidence="1">
    <location>
        <begin position="41"/>
        <end position="200"/>
    </location>
</feature>
<dbReference type="GO" id="GO:0016787">
    <property type="term" value="F:hydrolase activity"/>
    <property type="evidence" value="ECO:0007669"/>
    <property type="project" value="UniProtKB-KW"/>
</dbReference>
<keyword evidence="2" id="KW-0378">Hydrolase</keyword>
<reference evidence="2 3" key="1">
    <citation type="submission" date="2019-12" db="EMBL/GenBank/DDBJ databases">
        <title>Nesterenkonia muleiensis sp. nov., a novel actinobacterium isolated from sap of Populus euphratica.</title>
        <authorList>
            <person name="Wang R."/>
        </authorList>
    </citation>
    <scope>NUCLEOTIDE SEQUENCE [LARGE SCALE GENOMIC DNA]</scope>
    <source>
        <strain evidence="2 3">F10</strain>
    </source>
</reference>
<name>A0A7K1UHD5_9MICC</name>
<dbReference type="Pfam" id="PF12697">
    <property type="entry name" value="Abhydrolase_6"/>
    <property type="match status" value="1"/>
</dbReference>
<keyword evidence="3" id="KW-1185">Reference proteome</keyword>
<dbReference type="SUPFAM" id="SSF53474">
    <property type="entry name" value="alpha/beta-Hydrolases"/>
    <property type="match status" value="1"/>
</dbReference>
<dbReference type="PANTHER" id="PTHR43798:SF33">
    <property type="entry name" value="HYDROLASE, PUTATIVE (AFU_ORTHOLOGUE AFUA_2G14860)-RELATED"/>
    <property type="match status" value="1"/>
</dbReference>
<dbReference type="AlphaFoldDB" id="A0A7K1UHD5"/>
<dbReference type="Proteomes" id="UP000460157">
    <property type="component" value="Unassembled WGS sequence"/>
</dbReference>
<dbReference type="InterPro" id="IPR029058">
    <property type="entry name" value="AB_hydrolase_fold"/>
</dbReference>
<protein>
    <submittedName>
        <fullName evidence="2">Alpha/beta fold hydrolase</fullName>
    </submittedName>
</protein>
<accession>A0A7K1UHD5</accession>
<comment type="caution">
    <text evidence="2">The sequence shown here is derived from an EMBL/GenBank/DDBJ whole genome shotgun (WGS) entry which is preliminary data.</text>
</comment>
<dbReference type="PANTHER" id="PTHR43798">
    <property type="entry name" value="MONOACYLGLYCEROL LIPASE"/>
    <property type="match status" value="1"/>
</dbReference>
<dbReference type="InterPro" id="IPR050266">
    <property type="entry name" value="AB_hydrolase_sf"/>
</dbReference>
<sequence length="206" mass="21887">MKPLIVVLAGVGQDAGSGDEQVQSLAAYPFLVVTAGELANGDFSFEVAVETLHTRIVEVGAESVVLVGLSLGGMIATRYAALYQETLHGLLLSGSQVKPNPVVMGLQRGIMRLLPARKLPLPEGITKPQFLAMLDAAAKADFRQDLPKISAKTLVLCGSKDPFNIPAAKRIATAVPHAELRIVEGGGHELNTEKPEEFTQAIQKLL</sequence>
<organism evidence="2 3">
    <name type="scientific">Nesterenkonia alkaliphila</name>
    <dbReference type="NCBI Taxonomy" id="1463631"/>
    <lineage>
        <taxon>Bacteria</taxon>
        <taxon>Bacillati</taxon>
        <taxon>Actinomycetota</taxon>
        <taxon>Actinomycetes</taxon>
        <taxon>Micrococcales</taxon>
        <taxon>Micrococcaceae</taxon>
        <taxon>Nesterenkonia</taxon>
    </lineage>
</organism>
<dbReference type="EMBL" id="WRPM01000035">
    <property type="protein sequence ID" value="MVT25822.1"/>
    <property type="molecule type" value="Genomic_DNA"/>
</dbReference>
<gene>
    <name evidence="2" type="ORF">GNZ21_05520</name>
</gene>
<dbReference type="OrthoDB" id="3519228at2"/>
<dbReference type="InterPro" id="IPR000073">
    <property type="entry name" value="AB_hydrolase_1"/>
</dbReference>
<evidence type="ECO:0000313" key="3">
    <source>
        <dbReference type="Proteomes" id="UP000460157"/>
    </source>
</evidence>
<dbReference type="Gene3D" id="3.40.50.1820">
    <property type="entry name" value="alpha/beta hydrolase"/>
    <property type="match status" value="2"/>
</dbReference>
<evidence type="ECO:0000259" key="1">
    <source>
        <dbReference type="Pfam" id="PF12697"/>
    </source>
</evidence>
<dbReference type="GO" id="GO:0016020">
    <property type="term" value="C:membrane"/>
    <property type="evidence" value="ECO:0007669"/>
    <property type="project" value="TreeGrafter"/>
</dbReference>